<evidence type="ECO:0000313" key="6">
    <source>
        <dbReference type="EMBL" id="OGK24090.1"/>
    </source>
</evidence>
<feature type="transmembrane region" description="Helical" evidence="5">
    <location>
        <begin position="21"/>
        <end position="39"/>
    </location>
</feature>
<dbReference type="EMBL" id="MFZO01000039">
    <property type="protein sequence ID" value="OGK24090.1"/>
    <property type="molecule type" value="Genomic_DNA"/>
</dbReference>
<dbReference type="Proteomes" id="UP000177913">
    <property type="component" value="Unassembled WGS sequence"/>
</dbReference>
<keyword evidence="3 5" id="KW-1133">Transmembrane helix</keyword>
<dbReference type="Gene3D" id="1.10.357.140">
    <property type="entry name" value="UbiA prenyltransferase"/>
    <property type="match status" value="1"/>
</dbReference>
<feature type="transmembrane region" description="Helical" evidence="5">
    <location>
        <begin position="45"/>
        <end position="64"/>
    </location>
</feature>
<evidence type="ECO:0000256" key="2">
    <source>
        <dbReference type="ARBA" id="ARBA00022692"/>
    </source>
</evidence>
<evidence type="ECO:0008006" key="8">
    <source>
        <dbReference type="Google" id="ProtNLM"/>
    </source>
</evidence>
<reference evidence="6 7" key="1">
    <citation type="journal article" date="2016" name="Nat. Commun.">
        <title>Thousands of microbial genomes shed light on interconnected biogeochemical processes in an aquifer system.</title>
        <authorList>
            <person name="Anantharaman K."/>
            <person name="Brown C.T."/>
            <person name="Hug L.A."/>
            <person name="Sharon I."/>
            <person name="Castelle C.J."/>
            <person name="Probst A.J."/>
            <person name="Thomas B.C."/>
            <person name="Singh A."/>
            <person name="Wilkins M.J."/>
            <person name="Karaoz U."/>
            <person name="Brodie E.L."/>
            <person name="Williams K.H."/>
            <person name="Hubbard S.S."/>
            <person name="Banfield J.F."/>
        </authorList>
    </citation>
    <scope>NUCLEOTIDE SEQUENCE [LARGE SCALE GENOMIC DNA]</scope>
</reference>
<dbReference type="InterPro" id="IPR000537">
    <property type="entry name" value="UbiA_prenyltransferase"/>
</dbReference>
<dbReference type="AlphaFoldDB" id="A0A1F7GYD5"/>
<dbReference type="GO" id="GO:0016765">
    <property type="term" value="F:transferase activity, transferring alkyl or aryl (other than methyl) groups"/>
    <property type="evidence" value="ECO:0007669"/>
    <property type="project" value="InterPro"/>
</dbReference>
<feature type="transmembrane region" description="Helical" evidence="5">
    <location>
        <begin position="158"/>
        <end position="178"/>
    </location>
</feature>
<accession>A0A1F7GYD5</accession>
<evidence type="ECO:0000313" key="7">
    <source>
        <dbReference type="Proteomes" id="UP000177913"/>
    </source>
</evidence>
<feature type="transmembrane region" description="Helical" evidence="5">
    <location>
        <begin position="287"/>
        <end position="305"/>
    </location>
</feature>
<sequence>MKKERIIILLRTLRVNQWIKNLVVYTAIIFSGTLFIQDALLKSTYAFFVLCLLSSTSYVLNDIIDYPYDRKHPIKKFRPIAAGKITIPEATFIVFILTLVSLILALFFSLPFFFLSLIFILLHFFYSLNLKRRPVIDIFTISFSFMMRTLAGEVVTGYHIPIWLVYTIFFGSLFMATVKRHAELVAHGSQARVSLDQYKEHMLDFLTNTFATGTILAYAFFTYVDRPPQIRTIFSESINKLFPTFEVRRWMMVTIPLIVYGISRYAQLLYEREEGERPEKIVTTDRPLILTIFLWGIIVIGIIYVF</sequence>
<feature type="transmembrane region" description="Helical" evidence="5">
    <location>
        <begin position="85"/>
        <end position="104"/>
    </location>
</feature>
<dbReference type="Pfam" id="PF01040">
    <property type="entry name" value="UbiA"/>
    <property type="match status" value="1"/>
</dbReference>
<proteinExistence type="predicted"/>
<dbReference type="CDD" id="cd13963">
    <property type="entry name" value="PT_UbiA_2"/>
    <property type="match status" value="1"/>
</dbReference>
<gene>
    <name evidence="6" type="ORF">A3C25_05255</name>
</gene>
<dbReference type="GO" id="GO:0016020">
    <property type="term" value="C:membrane"/>
    <property type="evidence" value="ECO:0007669"/>
    <property type="project" value="UniProtKB-SubCell"/>
</dbReference>
<protein>
    <recommendedName>
        <fullName evidence="8">Phosphoribose diphosphate--decaprenyl-phosphate phosphoribosyltransferase</fullName>
    </recommendedName>
</protein>
<evidence type="ECO:0000256" key="4">
    <source>
        <dbReference type="ARBA" id="ARBA00023136"/>
    </source>
</evidence>
<feature type="transmembrane region" description="Helical" evidence="5">
    <location>
        <begin position="202"/>
        <end position="221"/>
    </location>
</feature>
<evidence type="ECO:0000256" key="1">
    <source>
        <dbReference type="ARBA" id="ARBA00004141"/>
    </source>
</evidence>
<evidence type="ECO:0000256" key="3">
    <source>
        <dbReference type="ARBA" id="ARBA00022989"/>
    </source>
</evidence>
<dbReference type="PANTHER" id="PTHR42723:SF1">
    <property type="entry name" value="CHLOROPHYLL SYNTHASE, CHLOROPLASTIC"/>
    <property type="match status" value="1"/>
</dbReference>
<dbReference type="InterPro" id="IPR044878">
    <property type="entry name" value="UbiA_sf"/>
</dbReference>
<name>A0A1F7GYD5_9BACT</name>
<dbReference type="PANTHER" id="PTHR42723">
    <property type="entry name" value="CHLOROPHYLL SYNTHASE"/>
    <property type="match status" value="1"/>
</dbReference>
<comment type="caution">
    <text evidence="6">The sequence shown here is derived from an EMBL/GenBank/DDBJ whole genome shotgun (WGS) entry which is preliminary data.</text>
</comment>
<feature type="transmembrane region" description="Helical" evidence="5">
    <location>
        <begin position="110"/>
        <end position="128"/>
    </location>
</feature>
<keyword evidence="4 5" id="KW-0472">Membrane</keyword>
<organism evidence="6 7">
    <name type="scientific">Candidatus Roizmanbacteria bacterium RIFCSPHIGHO2_02_FULL_38_11</name>
    <dbReference type="NCBI Taxonomy" id="1802039"/>
    <lineage>
        <taxon>Bacteria</taxon>
        <taxon>Candidatus Roizmaniibacteriota</taxon>
    </lineage>
</organism>
<evidence type="ECO:0000256" key="5">
    <source>
        <dbReference type="SAM" id="Phobius"/>
    </source>
</evidence>
<dbReference type="InterPro" id="IPR050475">
    <property type="entry name" value="Prenyltransferase_related"/>
</dbReference>
<comment type="subcellular location">
    <subcellularLocation>
        <location evidence="1">Membrane</location>
        <topology evidence="1">Multi-pass membrane protein</topology>
    </subcellularLocation>
</comment>
<keyword evidence="2 5" id="KW-0812">Transmembrane</keyword>